<dbReference type="Proteomes" id="UP000886998">
    <property type="component" value="Unassembled WGS sequence"/>
</dbReference>
<dbReference type="SUPFAM" id="SSF52283">
    <property type="entry name" value="Formate/glycerate dehydrogenase catalytic domain-like"/>
    <property type="match status" value="1"/>
</dbReference>
<comment type="similarity">
    <text evidence="2">Belongs to the D-isomer specific 2-hydroxyacid dehydrogenase family.</text>
</comment>
<reference evidence="5" key="1">
    <citation type="submission" date="2020-08" db="EMBL/GenBank/DDBJ databases">
        <title>Multicomponent nature underlies the extraordinary mechanical properties of spider dragline silk.</title>
        <authorList>
            <person name="Kono N."/>
            <person name="Nakamura H."/>
            <person name="Mori M."/>
            <person name="Yoshida Y."/>
            <person name="Ohtoshi R."/>
            <person name="Malay A.D."/>
            <person name="Moran D.A.P."/>
            <person name="Tomita M."/>
            <person name="Numata K."/>
            <person name="Arakawa K."/>
        </authorList>
    </citation>
    <scope>NUCLEOTIDE SEQUENCE</scope>
</reference>
<dbReference type="PANTHER" id="PTHR10996:SF277">
    <property type="entry name" value="GLYOXYLATE REDUCTASE_HYDROXYPYRUVATE REDUCTASE"/>
    <property type="match status" value="1"/>
</dbReference>
<dbReference type="OrthoDB" id="6413555at2759"/>
<comment type="caution">
    <text evidence="5">The sequence shown here is derived from an EMBL/GenBank/DDBJ whole genome shotgun (WGS) entry which is preliminary data.</text>
</comment>
<name>A0A8X6YXZ0_9ARAC</name>
<dbReference type="PANTHER" id="PTHR10996">
    <property type="entry name" value="2-HYDROXYACID DEHYDROGENASE-RELATED"/>
    <property type="match status" value="1"/>
</dbReference>
<sequence length="379" mass="41996">VIGSSVERLSSENEQEKVLVTRSDFPKTGINLLQEKYELIFNPTSKTCEKDHLLQYIKGVDGLFCMSTDEINKDVLDAAGPQLKVIATLSLGFDHIDIEECKKRNIIVCNAVNPISVSCVAEFTIGLLLAVSRRIVEASGAIQRGEWVVPWYPDWYIGRGLTNATVGIVGMGRIVEKKGAHFTTLNLLKISDYANSDLQYDREENKGMFDEKAFSLMKSNAVLSTQRWSRKARSVDRCLKEQTNQSCWNRCDVSRTSAERPRAFNVPKSWNIIVCNAVNPISVSCVAEFTIGLLLAVSRRIVEASGAIQRGEWVVPWYPDWYIGRGLTNATVGIVGMGRIVVTPHVAAAEEIAMVKLSSLTAENIIAVLEGQKPLTPVF</sequence>
<feature type="domain" description="D-isomer specific 2-hydroxyacid dehydrogenase NAD-binding" evidence="4">
    <location>
        <begin position="125"/>
        <end position="176"/>
    </location>
</feature>
<dbReference type="GO" id="GO:0030267">
    <property type="term" value="F:glyoxylate reductase (NADPH) activity"/>
    <property type="evidence" value="ECO:0007669"/>
    <property type="project" value="TreeGrafter"/>
</dbReference>
<dbReference type="Pfam" id="PF02826">
    <property type="entry name" value="2-Hacid_dh_C"/>
    <property type="match status" value="2"/>
</dbReference>
<keyword evidence="1 2" id="KW-0560">Oxidoreductase</keyword>
<feature type="domain" description="D-isomer specific 2-hydroxyacid dehydrogenase catalytic" evidence="3">
    <location>
        <begin position="24"/>
        <end position="378"/>
    </location>
</feature>
<dbReference type="Gene3D" id="3.40.50.720">
    <property type="entry name" value="NAD(P)-binding Rossmann-like Domain"/>
    <property type="match status" value="3"/>
</dbReference>
<organism evidence="5 6">
    <name type="scientific">Trichonephila inaurata madagascariensis</name>
    <dbReference type="NCBI Taxonomy" id="2747483"/>
    <lineage>
        <taxon>Eukaryota</taxon>
        <taxon>Metazoa</taxon>
        <taxon>Ecdysozoa</taxon>
        <taxon>Arthropoda</taxon>
        <taxon>Chelicerata</taxon>
        <taxon>Arachnida</taxon>
        <taxon>Araneae</taxon>
        <taxon>Araneomorphae</taxon>
        <taxon>Entelegynae</taxon>
        <taxon>Araneoidea</taxon>
        <taxon>Nephilidae</taxon>
        <taxon>Trichonephila</taxon>
        <taxon>Trichonephila inaurata</taxon>
    </lineage>
</organism>
<dbReference type="Pfam" id="PF00389">
    <property type="entry name" value="2-Hacid_dh"/>
    <property type="match status" value="1"/>
</dbReference>
<accession>A0A8X6YXZ0</accession>
<dbReference type="GO" id="GO:0008465">
    <property type="term" value="F:hydroxypyruvate reductase (NADH) activity"/>
    <property type="evidence" value="ECO:0007669"/>
    <property type="project" value="TreeGrafter"/>
</dbReference>
<feature type="non-terminal residue" evidence="5">
    <location>
        <position position="1"/>
    </location>
</feature>
<dbReference type="InterPro" id="IPR036291">
    <property type="entry name" value="NAD(P)-bd_dom_sf"/>
</dbReference>
<gene>
    <name evidence="5" type="primary">gyaR</name>
    <name evidence="5" type="ORF">TNIN_160882</name>
</gene>
<dbReference type="InterPro" id="IPR050223">
    <property type="entry name" value="D-isomer_2-hydroxyacid_DH"/>
</dbReference>
<dbReference type="InterPro" id="IPR006140">
    <property type="entry name" value="D-isomer_DH_NAD-bd"/>
</dbReference>
<dbReference type="SUPFAM" id="SSF51735">
    <property type="entry name" value="NAD(P)-binding Rossmann-fold domains"/>
    <property type="match status" value="2"/>
</dbReference>
<proteinExistence type="inferred from homology"/>
<keyword evidence="6" id="KW-1185">Reference proteome</keyword>
<evidence type="ECO:0000313" key="6">
    <source>
        <dbReference type="Proteomes" id="UP000886998"/>
    </source>
</evidence>
<evidence type="ECO:0000256" key="1">
    <source>
        <dbReference type="ARBA" id="ARBA00023002"/>
    </source>
</evidence>
<evidence type="ECO:0000259" key="4">
    <source>
        <dbReference type="Pfam" id="PF02826"/>
    </source>
</evidence>
<dbReference type="InterPro" id="IPR006139">
    <property type="entry name" value="D-isomer_2_OHA_DH_cat_dom"/>
</dbReference>
<dbReference type="EMBL" id="BMAV01023623">
    <property type="protein sequence ID" value="GFY79530.1"/>
    <property type="molecule type" value="Genomic_DNA"/>
</dbReference>
<evidence type="ECO:0000259" key="3">
    <source>
        <dbReference type="Pfam" id="PF00389"/>
    </source>
</evidence>
<dbReference type="AlphaFoldDB" id="A0A8X6YXZ0"/>
<evidence type="ECO:0000313" key="5">
    <source>
        <dbReference type="EMBL" id="GFY79530.1"/>
    </source>
</evidence>
<evidence type="ECO:0000256" key="2">
    <source>
        <dbReference type="RuleBase" id="RU003719"/>
    </source>
</evidence>
<protein>
    <submittedName>
        <fullName evidence="5">Glyoxylate reductase</fullName>
    </submittedName>
</protein>
<dbReference type="GO" id="GO:0051287">
    <property type="term" value="F:NAD binding"/>
    <property type="evidence" value="ECO:0007669"/>
    <property type="project" value="InterPro"/>
</dbReference>
<dbReference type="GO" id="GO:0005829">
    <property type="term" value="C:cytosol"/>
    <property type="evidence" value="ECO:0007669"/>
    <property type="project" value="TreeGrafter"/>
</dbReference>
<feature type="domain" description="D-isomer specific 2-hydroxyacid dehydrogenase NAD-binding" evidence="4">
    <location>
        <begin position="291"/>
        <end position="340"/>
    </location>
</feature>